<evidence type="ECO:0000313" key="2">
    <source>
        <dbReference type="Proteomes" id="UP000095447"/>
    </source>
</evidence>
<evidence type="ECO:0000313" key="1">
    <source>
        <dbReference type="EMBL" id="CUN43693.1"/>
    </source>
</evidence>
<reference evidence="1 2" key="1">
    <citation type="submission" date="2015-09" db="EMBL/GenBank/DDBJ databases">
        <authorList>
            <consortium name="Pathogen Informatics"/>
        </authorList>
    </citation>
    <scope>NUCLEOTIDE SEQUENCE [LARGE SCALE GENOMIC DNA]</scope>
    <source>
        <strain evidence="1 2">2789STDY5608838</strain>
    </source>
</reference>
<dbReference type="SUPFAM" id="SSF158622">
    <property type="entry name" value="YheA/YmcA-like"/>
    <property type="match status" value="1"/>
</dbReference>
<organism evidence="1 2">
    <name type="scientific">Blautia obeum</name>
    <dbReference type="NCBI Taxonomy" id="40520"/>
    <lineage>
        <taxon>Bacteria</taxon>
        <taxon>Bacillati</taxon>
        <taxon>Bacillota</taxon>
        <taxon>Clostridia</taxon>
        <taxon>Lachnospirales</taxon>
        <taxon>Lachnospiraceae</taxon>
        <taxon>Blautia</taxon>
    </lineage>
</organism>
<dbReference type="Pfam" id="PF06133">
    <property type="entry name" value="Com_YlbF"/>
    <property type="match status" value="1"/>
</dbReference>
<proteinExistence type="predicted"/>
<dbReference type="InterPro" id="IPR023378">
    <property type="entry name" value="YheA/YmcA-like_dom_sf"/>
</dbReference>
<dbReference type="RefSeq" id="WP_055052520.1">
    <property type="nucleotide sequence ID" value="NZ_CYZA01000001.1"/>
</dbReference>
<dbReference type="Proteomes" id="UP000095447">
    <property type="component" value="Unassembled WGS sequence"/>
</dbReference>
<accession>A0A173WW18</accession>
<sequence>MEPNTIEESIKGLLEAIKESPEYLEFQKQSDILKKKPELKERVDTFRADNYKVQNECDSDNLFEVVEQMGKESAELRRHPEVNAYLDAELALCKMMQRICIKLGEGIDIDVPGM</sequence>
<dbReference type="Gene3D" id="1.20.1500.10">
    <property type="entry name" value="YheA/YmcA-like"/>
    <property type="match status" value="1"/>
</dbReference>
<dbReference type="AlphaFoldDB" id="A0A173WW18"/>
<name>A0A173WW18_9FIRM</name>
<gene>
    <name evidence="1" type="ORF">ERS852395_00335</name>
</gene>
<dbReference type="EMBL" id="CYZA01000001">
    <property type="protein sequence ID" value="CUN43693.1"/>
    <property type="molecule type" value="Genomic_DNA"/>
</dbReference>
<dbReference type="InterPro" id="IPR010368">
    <property type="entry name" value="Com_YlbF"/>
</dbReference>
<protein>
    <submittedName>
        <fullName evidence="1">Protein of uncharacterized function (DUF964)</fullName>
    </submittedName>
</protein>